<dbReference type="GO" id="GO:0004715">
    <property type="term" value="F:non-membrane spanning protein tyrosine kinase activity"/>
    <property type="evidence" value="ECO:0007669"/>
    <property type="project" value="UniProtKB-EC"/>
</dbReference>
<evidence type="ECO:0000256" key="3">
    <source>
        <dbReference type="ARBA" id="ARBA00022679"/>
    </source>
</evidence>
<dbReference type="InterPro" id="IPR005702">
    <property type="entry name" value="Wzc-like_C"/>
</dbReference>
<dbReference type="HOGENOM" id="CLU_052027_2_1_6"/>
<evidence type="ECO:0000256" key="6">
    <source>
        <dbReference type="ARBA" id="ARBA00022840"/>
    </source>
</evidence>
<evidence type="ECO:0000256" key="1">
    <source>
        <dbReference type="ARBA" id="ARBA00007316"/>
    </source>
</evidence>
<evidence type="ECO:0000256" key="8">
    <source>
        <dbReference type="ARBA" id="ARBA00051245"/>
    </source>
</evidence>
<feature type="domain" description="AAA" evidence="9">
    <location>
        <begin position="125"/>
        <end position="253"/>
    </location>
</feature>
<keyword evidence="11" id="KW-1185">Reference proteome</keyword>
<name>G0A3H8_METMM</name>
<dbReference type="InterPro" id="IPR037257">
    <property type="entry name" value="T2SS_E_N_sf"/>
</dbReference>
<evidence type="ECO:0000256" key="7">
    <source>
        <dbReference type="ARBA" id="ARBA00023137"/>
    </source>
</evidence>
<accession>G0A3H8</accession>
<dbReference type="PANTHER" id="PTHR32309:SF13">
    <property type="entry name" value="FERRIC ENTEROBACTIN TRANSPORT PROTEIN FEPE"/>
    <property type="match status" value="1"/>
</dbReference>
<evidence type="ECO:0000313" key="10">
    <source>
        <dbReference type="EMBL" id="AEG00277.1"/>
    </source>
</evidence>
<dbReference type="PANTHER" id="PTHR32309">
    <property type="entry name" value="TYROSINE-PROTEIN KINASE"/>
    <property type="match status" value="1"/>
</dbReference>
<dbReference type="Proteomes" id="UP000008888">
    <property type="component" value="Chromosome"/>
</dbReference>
<dbReference type="InterPro" id="IPR050445">
    <property type="entry name" value="Bact_polysacc_biosynth/exp"/>
</dbReference>
<evidence type="ECO:0000313" key="11">
    <source>
        <dbReference type="Proteomes" id="UP000008888"/>
    </source>
</evidence>
<reference evidence="11" key="3">
    <citation type="submission" date="2011-05" db="EMBL/GenBank/DDBJ databases">
        <title>Complete sequence of Methylomonas methanica MC09.</title>
        <authorList>
            <consortium name="US DOE Joint Genome Institute"/>
            <person name="Lucas S."/>
            <person name="Han J."/>
            <person name="Lapidus A."/>
            <person name="Cheng J.-F."/>
            <person name="Goodwin L."/>
            <person name="Pitluck S."/>
            <person name="Peters L."/>
            <person name="Mikhailova N."/>
            <person name="Teshima H."/>
            <person name="Han C."/>
            <person name="Tapia R."/>
            <person name="Land M."/>
            <person name="Hauser L."/>
            <person name="Kyrpides N."/>
            <person name="Ivanova N."/>
            <person name="Pagani I."/>
            <person name="Stein L."/>
            <person name="Woyke T."/>
        </authorList>
    </citation>
    <scope>NUCLEOTIDE SEQUENCE [LARGE SCALE GENOMIC DNA]</scope>
    <source>
        <strain evidence="11">MC09</strain>
    </source>
</reference>
<keyword evidence="7" id="KW-0829">Tyrosine-protein kinase</keyword>
<dbReference type="Gene3D" id="3.40.50.300">
    <property type="entry name" value="P-loop containing nucleotide triphosphate hydrolases"/>
    <property type="match status" value="1"/>
</dbReference>
<dbReference type="EMBL" id="CP002738">
    <property type="protein sequence ID" value="AEG00277.1"/>
    <property type="molecule type" value="Genomic_DNA"/>
</dbReference>
<dbReference type="eggNOG" id="COG0489">
    <property type="taxonomic scope" value="Bacteria"/>
</dbReference>
<dbReference type="NCBIfam" id="TIGR03029">
    <property type="entry name" value="EpsG"/>
    <property type="match status" value="1"/>
</dbReference>
<comment type="catalytic activity">
    <reaction evidence="8">
        <text>L-tyrosyl-[protein] + ATP = O-phospho-L-tyrosyl-[protein] + ADP + H(+)</text>
        <dbReference type="Rhea" id="RHEA:10596"/>
        <dbReference type="Rhea" id="RHEA-COMP:10136"/>
        <dbReference type="Rhea" id="RHEA-COMP:20101"/>
        <dbReference type="ChEBI" id="CHEBI:15378"/>
        <dbReference type="ChEBI" id="CHEBI:30616"/>
        <dbReference type="ChEBI" id="CHEBI:46858"/>
        <dbReference type="ChEBI" id="CHEBI:61978"/>
        <dbReference type="ChEBI" id="CHEBI:456216"/>
        <dbReference type="EC" id="2.7.10.2"/>
    </reaction>
</comment>
<keyword evidence="4" id="KW-0547">Nucleotide-binding</keyword>
<organism evidence="10 11">
    <name type="scientific">Methylomonas methanica (strain DSM 25384 / MC09)</name>
    <dbReference type="NCBI Taxonomy" id="857087"/>
    <lineage>
        <taxon>Bacteria</taxon>
        <taxon>Pseudomonadati</taxon>
        <taxon>Pseudomonadota</taxon>
        <taxon>Gammaproteobacteria</taxon>
        <taxon>Methylococcales</taxon>
        <taxon>Methylococcaceae</taxon>
        <taxon>Methylomonas</taxon>
    </lineage>
</organism>
<gene>
    <name evidence="10" type="ordered locus">Metme_1861</name>
</gene>
<keyword evidence="5 10" id="KW-0418">Kinase</keyword>
<dbReference type="Pfam" id="PF13614">
    <property type="entry name" value="AAA_31"/>
    <property type="match status" value="1"/>
</dbReference>
<sequence>MNSYTLKITRQPSIGAILLDTGKINAGDAERIIELQKRDGLKFGEAAKMLGLVEDRDIQKALSNQFDFPFLSADDNSFSRELVAAYQPFSTQVEALRAVRSQLMLRWLSEHKTLAVVSPAREEGRSFIAANLAVVFSQLGERVLLIDADLRQPRQHSLFHVSGQYGLADILAGRADLSTISKIPAFRDLSLLPAGTIAPNPVELLSRGFKSLLEALKNQFEVILIDTPPADQAIDHQVIATYCGGSLLIARQHHSKVNDLNRLTHSLREMGSHVTGVVVNSF</sequence>
<dbReference type="SUPFAM" id="SSF52540">
    <property type="entry name" value="P-loop containing nucleoside triphosphate hydrolases"/>
    <property type="match status" value="1"/>
</dbReference>
<evidence type="ECO:0000256" key="2">
    <source>
        <dbReference type="ARBA" id="ARBA00011903"/>
    </source>
</evidence>
<dbReference type="OrthoDB" id="9775724at2"/>
<dbReference type="STRING" id="857087.Metme_1861"/>
<dbReference type="InterPro" id="IPR017479">
    <property type="entry name" value="Tyr_kinase_chain_length_EpsG"/>
</dbReference>
<dbReference type="KEGG" id="mmt:Metme_1861"/>
<evidence type="ECO:0000256" key="5">
    <source>
        <dbReference type="ARBA" id="ARBA00022777"/>
    </source>
</evidence>
<reference key="2">
    <citation type="submission" date="2011-05" db="EMBL/GenBank/DDBJ databases">
        <title>Complete genome sequence of the aerobic marine methanotroph Methylomonas methanica MC09.</title>
        <authorList>
            <person name="Boden R."/>
            <person name="Cunliffe M."/>
            <person name="Scanlan J."/>
            <person name="Moussard H."/>
            <person name="Kits K.D."/>
            <person name="Klotz M."/>
            <person name="Jetten M."/>
            <person name="Vuilleumier S."/>
            <person name="Han J."/>
            <person name="Peters L."/>
            <person name="Mikhailova N."/>
            <person name="Teshima H."/>
            <person name="Tapia R."/>
            <person name="Kyrpides N."/>
            <person name="Ivanova N."/>
            <person name="Pagani I."/>
            <person name="Cheng J.-F."/>
            <person name="Goodwin L."/>
            <person name="Han C."/>
            <person name="Hauser L."/>
            <person name="Land M."/>
            <person name="Lapidus A."/>
            <person name="Lucas S."/>
            <person name="Pitluck S."/>
            <person name="Woyke T."/>
            <person name="Stein L.Y."/>
            <person name="Murrell C."/>
        </authorList>
    </citation>
    <scope>NUCLEOTIDE SEQUENCE</scope>
    <source>
        <strain>MC09</strain>
    </source>
</reference>
<dbReference type="CDD" id="cd05387">
    <property type="entry name" value="BY-kinase"/>
    <property type="match status" value="1"/>
</dbReference>
<dbReference type="NCBIfam" id="TIGR01007">
    <property type="entry name" value="eps_fam"/>
    <property type="match status" value="1"/>
</dbReference>
<proteinExistence type="inferred from homology"/>
<evidence type="ECO:0000256" key="4">
    <source>
        <dbReference type="ARBA" id="ARBA00022741"/>
    </source>
</evidence>
<dbReference type="AlphaFoldDB" id="G0A3H8"/>
<dbReference type="EC" id="2.7.10.2" evidence="2"/>
<dbReference type="GO" id="GO:0005886">
    <property type="term" value="C:plasma membrane"/>
    <property type="evidence" value="ECO:0007669"/>
    <property type="project" value="TreeGrafter"/>
</dbReference>
<dbReference type="RefSeq" id="WP_013818528.1">
    <property type="nucleotide sequence ID" value="NC_015572.1"/>
</dbReference>
<dbReference type="InterPro" id="IPR027417">
    <property type="entry name" value="P-loop_NTPase"/>
</dbReference>
<evidence type="ECO:0000259" key="9">
    <source>
        <dbReference type="Pfam" id="PF13614"/>
    </source>
</evidence>
<dbReference type="SUPFAM" id="SSF160246">
    <property type="entry name" value="EspE N-terminal domain-like"/>
    <property type="match status" value="1"/>
</dbReference>
<dbReference type="InterPro" id="IPR025669">
    <property type="entry name" value="AAA_dom"/>
</dbReference>
<comment type="similarity">
    <text evidence="1">Belongs to the CpsD/CapB family.</text>
</comment>
<reference evidence="10 11" key="1">
    <citation type="journal article" date="2011" name="J. Bacteriol.">
        <title>Complete Genome Sequence of the Aerobic Marine Methanotroph Methylomonas methanica MC09.</title>
        <authorList>
            <person name="Boden R."/>
            <person name="Cunliffe M."/>
            <person name="Scanlan J."/>
            <person name="Moussard H."/>
            <person name="Kits K.D."/>
            <person name="Klotz M.G."/>
            <person name="Jetten M.S."/>
            <person name="Vuilleumier S."/>
            <person name="Han J."/>
            <person name="Peters L."/>
            <person name="Mikhailova N."/>
            <person name="Teshima H."/>
            <person name="Tapia R."/>
            <person name="Kyrpides N."/>
            <person name="Ivanova N."/>
            <person name="Pagani I."/>
            <person name="Cheng J.F."/>
            <person name="Goodwin L."/>
            <person name="Han C."/>
            <person name="Hauser L."/>
            <person name="Land M.L."/>
            <person name="Lapidus A."/>
            <person name="Lucas S."/>
            <person name="Pitluck S."/>
            <person name="Woyke T."/>
            <person name="Stein L."/>
            <person name="Murrell J.C."/>
        </authorList>
    </citation>
    <scope>NUCLEOTIDE SEQUENCE [LARGE SCALE GENOMIC DNA]</scope>
    <source>
        <strain evidence="10 11">MC09</strain>
    </source>
</reference>
<keyword evidence="6" id="KW-0067">ATP-binding</keyword>
<keyword evidence="3" id="KW-0808">Transferase</keyword>
<protein>
    <recommendedName>
        <fullName evidence="2">non-specific protein-tyrosine kinase</fullName>
        <ecNumber evidence="2">2.7.10.2</ecNumber>
    </recommendedName>
</protein>
<dbReference type="GO" id="GO:0005524">
    <property type="term" value="F:ATP binding"/>
    <property type="evidence" value="ECO:0007669"/>
    <property type="project" value="UniProtKB-KW"/>
</dbReference>